<organism evidence="2 3">
    <name type="scientific">Peiella sedimenti</name>
    <dbReference type="NCBI Taxonomy" id="3061083"/>
    <lineage>
        <taxon>Bacteria</taxon>
        <taxon>Pseudomonadati</taxon>
        <taxon>Pseudomonadota</taxon>
        <taxon>Alphaproteobacteria</taxon>
        <taxon>Caulobacterales</taxon>
        <taxon>Caulobacteraceae</taxon>
        <taxon>Peiella</taxon>
    </lineage>
</organism>
<proteinExistence type="predicted"/>
<sequence length="163" mass="17249">MPLRPALVALTAALILGGCASLAPYGPQVRPDGQGFAEQRIETNRWRVTYRGVGDPGPVADRALLRAAELTLQNGDDWFDVTQRWIDGRPDSAGGVRPSLSIGAGSSSYGRYRSSGVGVGVGLNFEGPSPTSTTLEIITGRGPRPDRSSAFDARQVVDALRGR</sequence>
<dbReference type="NCBIfam" id="NF047637">
    <property type="entry name" value="lipo_CC0125"/>
    <property type="match status" value="1"/>
</dbReference>
<keyword evidence="3" id="KW-1185">Reference proteome</keyword>
<name>A0ABT8SR33_9CAUL</name>
<feature type="chain" id="PRO_5047374341" description="DUF4136 domain-containing protein" evidence="1">
    <location>
        <begin position="24"/>
        <end position="163"/>
    </location>
</feature>
<dbReference type="EMBL" id="JAUKTR010000006">
    <property type="protein sequence ID" value="MDO1560273.1"/>
    <property type="molecule type" value="Genomic_DNA"/>
</dbReference>
<comment type="caution">
    <text evidence="2">The sequence shown here is derived from an EMBL/GenBank/DDBJ whole genome shotgun (WGS) entry which is preliminary data.</text>
</comment>
<reference evidence="2" key="1">
    <citation type="submission" date="2023-07" db="EMBL/GenBank/DDBJ databases">
        <title>Brevundimonas soil sp. nov., isolated from the soil of chemical plant.</title>
        <authorList>
            <person name="Wu N."/>
        </authorList>
    </citation>
    <scope>NUCLEOTIDE SEQUENCE</scope>
    <source>
        <strain evidence="2">XZ-24</strain>
    </source>
</reference>
<evidence type="ECO:0000256" key="1">
    <source>
        <dbReference type="SAM" id="SignalP"/>
    </source>
</evidence>
<evidence type="ECO:0000313" key="3">
    <source>
        <dbReference type="Proteomes" id="UP001169063"/>
    </source>
</evidence>
<dbReference type="PROSITE" id="PS51257">
    <property type="entry name" value="PROKAR_LIPOPROTEIN"/>
    <property type="match status" value="1"/>
</dbReference>
<keyword evidence="1" id="KW-0732">Signal</keyword>
<dbReference type="Proteomes" id="UP001169063">
    <property type="component" value="Unassembled WGS sequence"/>
</dbReference>
<accession>A0ABT8SR33</accession>
<gene>
    <name evidence="2" type="ORF">Q0812_12620</name>
</gene>
<dbReference type="RefSeq" id="WP_302110705.1">
    <property type="nucleotide sequence ID" value="NZ_JAUKTR010000006.1"/>
</dbReference>
<evidence type="ECO:0008006" key="4">
    <source>
        <dbReference type="Google" id="ProtNLM"/>
    </source>
</evidence>
<evidence type="ECO:0000313" key="2">
    <source>
        <dbReference type="EMBL" id="MDO1560273.1"/>
    </source>
</evidence>
<feature type="signal peptide" evidence="1">
    <location>
        <begin position="1"/>
        <end position="23"/>
    </location>
</feature>
<protein>
    <recommendedName>
        <fullName evidence="4">DUF4136 domain-containing protein</fullName>
    </recommendedName>
</protein>